<gene>
    <name evidence="1" type="ORF">Gogos_012997</name>
</gene>
<dbReference type="PANTHER" id="PTHR47872:SF3">
    <property type="entry name" value="NUCLEAR RNA EXPORT FACTOR SDE5 ISOFORM X1"/>
    <property type="match status" value="1"/>
</dbReference>
<evidence type="ECO:0000313" key="1">
    <source>
        <dbReference type="EMBL" id="MBA0739760.1"/>
    </source>
</evidence>
<dbReference type="Proteomes" id="UP000593579">
    <property type="component" value="Unassembled WGS sequence"/>
</dbReference>
<comment type="caution">
    <text evidence="1">The sequence shown here is derived from an EMBL/GenBank/DDBJ whole genome shotgun (WGS) entry which is preliminary data.</text>
</comment>
<dbReference type="OrthoDB" id="961823at2759"/>
<dbReference type="AlphaFoldDB" id="A0A7J9BU93"/>
<keyword evidence="2" id="KW-1185">Reference proteome</keyword>
<sequence length="155" mass="17869">MKLRDQVMLKVHKIIHKQVRFLRWINRFQPLLMNVVARGKKNGGLSSLKQKARPVSGGTVSSMLGKGYMKSVPLANGSYPGTKPMKVDSKEMPMSLFWGEELDPSSQNEDRMHKDMEDFLFKMLGDGFRLERDMIREVLSKPTSFKFIRKHISLL</sequence>
<accession>A0A7J9BU93</accession>
<feature type="non-terminal residue" evidence="1">
    <location>
        <position position="155"/>
    </location>
</feature>
<name>A0A7J9BU93_GOSGO</name>
<dbReference type="PANTHER" id="PTHR47872">
    <property type="entry name" value="NUCLEAR RNA EXPORT FACTOR SDE5-RELATED"/>
    <property type="match status" value="1"/>
</dbReference>
<proteinExistence type="predicted"/>
<reference evidence="1 2" key="1">
    <citation type="journal article" date="2019" name="Genome Biol. Evol.">
        <title>Insights into the evolution of the New World diploid cottons (Gossypium, subgenus Houzingenia) based on genome sequencing.</title>
        <authorList>
            <person name="Grover C.E."/>
            <person name="Arick M.A. 2nd"/>
            <person name="Thrash A."/>
            <person name="Conover J.L."/>
            <person name="Sanders W.S."/>
            <person name="Peterson D.G."/>
            <person name="Frelichowski J.E."/>
            <person name="Scheffler J.A."/>
            <person name="Scheffler B.E."/>
            <person name="Wendel J.F."/>
        </authorList>
    </citation>
    <scope>NUCLEOTIDE SEQUENCE [LARGE SCALE GENOMIC DNA]</scope>
    <source>
        <strain evidence="1">5</strain>
        <tissue evidence="1">Leaf</tissue>
    </source>
</reference>
<dbReference type="EMBL" id="JABEZY010000006">
    <property type="protein sequence ID" value="MBA0739760.1"/>
    <property type="molecule type" value="Genomic_DNA"/>
</dbReference>
<evidence type="ECO:0000313" key="2">
    <source>
        <dbReference type="Proteomes" id="UP000593579"/>
    </source>
</evidence>
<organism evidence="1 2">
    <name type="scientific">Gossypium gossypioides</name>
    <name type="common">Mexican cotton</name>
    <name type="synonym">Selera gossypioides</name>
    <dbReference type="NCBI Taxonomy" id="34282"/>
    <lineage>
        <taxon>Eukaryota</taxon>
        <taxon>Viridiplantae</taxon>
        <taxon>Streptophyta</taxon>
        <taxon>Embryophyta</taxon>
        <taxon>Tracheophyta</taxon>
        <taxon>Spermatophyta</taxon>
        <taxon>Magnoliopsida</taxon>
        <taxon>eudicotyledons</taxon>
        <taxon>Gunneridae</taxon>
        <taxon>Pentapetalae</taxon>
        <taxon>rosids</taxon>
        <taxon>malvids</taxon>
        <taxon>Malvales</taxon>
        <taxon>Malvaceae</taxon>
        <taxon>Malvoideae</taxon>
        <taxon>Gossypium</taxon>
    </lineage>
</organism>
<protein>
    <submittedName>
        <fullName evidence="1">Uncharacterized protein</fullName>
    </submittedName>
</protein>